<sequence length="288" mass="32064">MAKTWLLPSRSSPPPQRARITLNNLPDELLCMIFAFNVSKIFDLQDLRQYLAGARANSATSRCAIEVLCRHFNVQWDNKDRISHKFSEAEVWAGSYRGRDRPTAKDLATRDGGQFLRPWTYLSGPGIRTLVAAQGKKVLWGQSVQMLRVSPSLADTVVISLFLRARSAGDLHAVLSQVELIARGLPQLRTVTLNFELKDPEWMQQGFVARHLDDFVSLLGDRGCAVRVVRLPAFIVPVPLVYRLQNLLLPSPDDSERTVGCKCVVLILVWLGICAALACIMAVWLSGG</sequence>
<evidence type="ECO:0000256" key="1">
    <source>
        <dbReference type="SAM" id="Phobius"/>
    </source>
</evidence>
<evidence type="ECO:0000313" key="3">
    <source>
        <dbReference type="Proteomes" id="UP000756132"/>
    </source>
</evidence>
<reference evidence="2" key="2">
    <citation type="journal article" date="2022" name="Microb. Genom.">
        <title>A chromosome-scale genome assembly of the tomato pathogen Cladosporium fulvum reveals a compartmentalized genome architecture and the presence of a dispensable chromosome.</title>
        <authorList>
            <person name="Zaccaron A.Z."/>
            <person name="Chen L.H."/>
            <person name="Samaras A."/>
            <person name="Stergiopoulos I."/>
        </authorList>
    </citation>
    <scope>NUCLEOTIDE SEQUENCE</scope>
    <source>
        <strain evidence="2">Race5_Kim</strain>
    </source>
</reference>
<protein>
    <submittedName>
        <fullName evidence="2">Uncharacterized protein</fullName>
    </submittedName>
</protein>
<accession>A0A9Q8PJ14</accession>
<dbReference type="RefSeq" id="XP_047767692.1">
    <property type="nucleotide sequence ID" value="XM_047911826.1"/>
</dbReference>
<keyword evidence="1" id="KW-1133">Transmembrane helix</keyword>
<evidence type="ECO:0000313" key="2">
    <source>
        <dbReference type="EMBL" id="UJO23326.1"/>
    </source>
</evidence>
<keyword evidence="3" id="KW-1185">Reference proteome</keyword>
<dbReference type="AlphaFoldDB" id="A0A9Q8PJ14"/>
<keyword evidence="1" id="KW-0812">Transmembrane</keyword>
<proteinExistence type="predicted"/>
<feature type="transmembrane region" description="Helical" evidence="1">
    <location>
        <begin position="264"/>
        <end position="285"/>
    </location>
</feature>
<name>A0A9Q8PJ14_PASFU</name>
<gene>
    <name evidence="2" type="ORF">CLAFUR5_12678</name>
</gene>
<organism evidence="2 3">
    <name type="scientific">Passalora fulva</name>
    <name type="common">Tomato leaf mold</name>
    <name type="synonym">Cladosporium fulvum</name>
    <dbReference type="NCBI Taxonomy" id="5499"/>
    <lineage>
        <taxon>Eukaryota</taxon>
        <taxon>Fungi</taxon>
        <taxon>Dikarya</taxon>
        <taxon>Ascomycota</taxon>
        <taxon>Pezizomycotina</taxon>
        <taxon>Dothideomycetes</taxon>
        <taxon>Dothideomycetidae</taxon>
        <taxon>Mycosphaerellales</taxon>
        <taxon>Mycosphaerellaceae</taxon>
        <taxon>Fulvia</taxon>
    </lineage>
</organism>
<dbReference type="EMBL" id="CP090173">
    <property type="protein sequence ID" value="UJO23326.1"/>
    <property type="molecule type" value="Genomic_DNA"/>
</dbReference>
<dbReference type="Proteomes" id="UP000756132">
    <property type="component" value="Chromosome 11"/>
</dbReference>
<dbReference type="KEGG" id="ffu:CLAFUR5_12678"/>
<reference evidence="2" key="1">
    <citation type="submission" date="2021-12" db="EMBL/GenBank/DDBJ databases">
        <authorList>
            <person name="Zaccaron A."/>
            <person name="Stergiopoulos I."/>
        </authorList>
    </citation>
    <scope>NUCLEOTIDE SEQUENCE</scope>
    <source>
        <strain evidence="2">Race5_Kim</strain>
    </source>
</reference>
<keyword evidence="1" id="KW-0472">Membrane</keyword>
<dbReference type="GeneID" id="71992556"/>